<name>A0ABV2APF9_9EUKA</name>
<dbReference type="EMBL" id="JBDODL010001477">
    <property type="protein sequence ID" value="MES1921556.1"/>
    <property type="molecule type" value="Genomic_DNA"/>
</dbReference>
<reference evidence="1 2" key="1">
    <citation type="journal article" date="2024" name="BMC Biol.">
        <title>Comparative genomics of Ascetosporea gives new insight into the evolutionary basis for animal parasitism in Rhizaria.</title>
        <authorList>
            <person name="Hiltunen Thoren M."/>
            <person name="Onut-Brannstrom I."/>
            <person name="Alfjorden A."/>
            <person name="Peckova H."/>
            <person name="Swords F."/>
            <person name="Hooper C."/>
            <person name="Holzer A.S."/>
            <person name="Bass D."/>
            <person name="Burki F."/>
        </authorList>
    </citation>
    <scope>NUCLEOTIDE SEQUENCE [LARGE SCALE GENOMIC DNA]</scope>
    <source>
        <strain evidence="1">20-A016</strain>
    </source>
</reference>
<proteinExistence type="predicted"/>
<protein>
    <submittedName>
        <fullName evidence="1">Uncharacterized protein</fullName>
    </submittedName>
</protein>
<keyword evidence="2" id="KW-1185">Reference proteome</keyword>
<accession>A0ABV2APF9</accession>
<organism evidence="1 2">
    <name type="scientific">Bonamia ostreae</name>
    <dbReference type="NCBI Taxonomy" id="126728"/>
    <lineage>
        <taxon>Eukaryota</taxon>
        <taxon>Sar</taxon>
        <taxon>Rhizaria</taxon>
        <taxon>Endomyxa</taxon>
        <taxon>Ascetosporea</taxon>
        <taxon>Haplosporida</taxon>
        <taxon>Bonamia</taxon>
    </lineage>
</organism>
<sequence>MQLDEAKESNSDLQKYMWYLKESLDDLEQCARRNNLRFHNKNMRLDTYTIMINLCKSELNIDLPDIFRSHPNQTTMGTIISYTTSKILNLNNKVYSEKRKLNHTSLFVTGDLTRYQQSIMQESKKAVRVRAGRIFEKFYGIGPNKLVLLLNGMELLHNDRRTILNQYHCMCTSGFSPR</sequence>
<gene>
    <name evidence="1" type="ORF">MHBO_003085</name>
</gene>
<evidence type="ECO:0000313" key="2">
    <source>
        <dbReference type="Proteomes" id="UP001439008"/>
    </source>
</evidence>
<evidence type="ECO:0000313" key="1">
    <source>
        <dbReference type="EMBL" id="MES1921556.1"/>
    </source>
</evidence>
<comment type="caution">
    <text evidence="1">The sequence shown here is derived from an EMBL/GenBank/DDBJ whole genome shotgun (WGS) entry which is preliminary data.</text>
</comment>
<dbReference type="Proteomes" id="UP001439008">
    <property type="component" value="Unassembled WGS sequence"/>
</dbReference>